<evidence type="ECO:0000259" key="12">
    <source>
        <dbReference type="Pfam" id="PF01259"/>
    </source>
</evidence>
<evidence type="ECO:0000256" key="9">
    <source>
        <dbReference type="ARBA" id="ARBA00030409"/>
    </source>
</evidence>
<dbReference type="GO" id="GO:0005524">
    <property type="term" value="F:ATP binding"/>
    <property type="evidence" value="ECO:0007669"/>
    <property type="project" value="UniProtKB-KW"/>
</dbReference>
<evidence type="ECO:0000256" key="7">
    <source>
        <dbReference type="ARBA" id="ARBA00022755"/>
    </source>
</evidence>
<evidence type="ECO:0000256" key="3">
    <source>
        <dbReference type="ARBA" id="ARBA00012217"/>
    </source>
</evidence>
<evidence type="ECO:0000256" key="2">
    <source>
        <dbReference type="ARBA" id="ARBA00010190"/>
    </source>
</evidence>
<dbReference type="GO" id="GO:0006189">
    <property type="term" value="P:'de novo' IMP biosynthetic process"/>
    <property type="evidence" value="ECO:0007669"/>
    <property type="project" value="UniProtKB-UniRule"/>
</dbReference>
<sequence length="239" mass="27525">MDIQKQELLYEGKAKKVYKTTDPDLYWVEYKDDATAFDGKKKGTIMNKGILNNKISTHFFNLLESKGIPTHLVKQVNDREQIVKAAKIIMVEVVVRNIAAGSLSKRIGLPEGTMLPRTVLEFYYKDDALGDPLINEYHIYALNLATPEQVQTISSIALQVNDILREYLKDKKIDLIDFKLEFGIHKGEVILADEISPDTCRFWDVETKEKLDKDRFRRDLGNVEEAYREVLRRLTGESI</sequence>
<dbReference type="CDD" id="cd01415">
    <property type="entry name" value="SAICAR_synt_PurC"/>
    <property type="match status" value="1"/>
</dbReference>
<dbReference type="InterPro" id="IPR028923">
    <property type="entry name" value="SAICAR_synt/ADE2_N"/>
</dbReference>
<reference evidence="14" key="1">
    <citation type="submission" date="2015-07" db="EMBL/GenBank/DDBJ databases">
        <title>Complete Genome of Thermincola ferriacetica strain Z-0001T.</title>
        <authorList>
            <person name="Lusk B."/>
            <person name="Badalamenti J.P."/>
            <person name="Parameswaran P."/>
            <person name="Bond D.R."/>
            <person name="Torres C.I."/>
        </authorList>
    </citation>
    <scope>NUCLEOTIDE SEQUENCE [LARGE SCALE GENOMIC DNA]</scope>
    <source>
        <strain evidence="14">Z-0001</strain>
    </source>
</reference>
<dbReference type="PROSITE" id="PS01058">
    <property type="entry name" value="SAICAR_SYNTHETASE_2"/>
    <property type="match status" value="1"/>
</dbReference>
<keyword evidence="8 11" id="KW-0067">ATP-binding</keyword>
<dbReference type="PANTHER" id="PTHR43599">
    <property type="entry name" value="MULTIFUNCTIONAL PROTEIN ADE2"/>
    <property type="match status" value="1"/>
</dbReference>
<dbReference type="FunFam" id="3.30.470.20:FF:000006">
    <property type="entry name" value="Phosphoribosylaminoimidazole-succinocarboxamide synthase"/>
    <property type="match status" value="1"/>
</dbReference>
<evidence type="ECO:0000256" key="1">
    <source>
        <dbReference type="ARBA" id="ARBA00004672"/>
    </source>
</evidence>
<dbReference type="UniPathway" id="UPA00074">
    <property type="reaction ID" value="UER00131"/>
</dbReference>
<evidence type="ECO:0000256" key="11">
    <source>
        <dbReference type="HAMAP-Rule" id="MF_00137"/>
    </source>
</evidence>
<dbReference type="Pfam" id="PF01259">
    <property type="entry name" value="SAICAR_synt"/>
    <property type="match status" value="1"/>
</dbReference>
<dbReference type="SUPFAM" id="SSF56104">
    <property type="entry name" value="SAICAR synthase-like"/>
    <property type="match status" value="1"/>
</dbReference>
<gene>
    <name evidence="11" type="primary">purC</name>
    <name evidence="13" type="ORF">Tfer_2300</name>
</gene>
<proteinExistence type="inferred from homology"/>
<organism evidence="13 14">
    <name type="scientific">Thermincola ferriacetica</name>
    <dbReference type="NCBI Taxonomy" id="281456"/>
    <lineage>
        <taxon>Bacteria</taxon>
        <taxon>Bacillati</taxon>
        <taxon>Bacillota</taxon>
        <taxon>Clostridia</taxon>
        <taxon>Eubacteriales</taxon>
        <taxon>Thermincolaceae</taxon>
        <taxon>Thermincola</taxon>
    </lineage>
</organism>
<evidence type="ECO:0000313" key="13">
    <source>
        <dbReference type="EMBL" id="KNZ69055.1"/>
    </source>
</evidence>
<dbReference type="RefSeq" id="WP_013119714.1">
    <property type="nucleotide sequence ID" value="NZ_LGTE01000017.1"/>
</dbReference>
<dbReference type="InterPro" id="IPR033934">
    <property type="entry name" value="SAICAR_synt_PurC"/>
</dbReference>
<dbReference type="PATRIC" id="fig|281456.6.peg.2438"/>
<evidence type="ECO:0000256" key="6">
    <source>
        <dbReference type="ARBA" id="ARBA00022741"/>
    </source>
</evidence>
<comment type="pathway">
    <text evidence="1 11">Purine metabolism; IMP biosynthesis via de novo pathway; 5-amino-1-(5-phospho-D-ribosyl)imidazole-4-carboxamide from 5-amino-1-(5-phospho-D-ribosyl)imidazole-4-carboxylate: step 1/2.</text>
</comment>
<name>A0A0L6W0J7_9FIRM</name>
<keyword evidence="14" id="KW-1185">Reference proteome</keyword>
<dbReference type="PANTHER" id="PTHR43599:SF3">
    <property type="entry name" value="SI:DKEY-6E2.2"/>
    <property type="match status" value="1"/>
</dbReference>
<dbReference type="Gene3D" id="3.30.470.20">
    <property type="entry name" value="ATP-grasp fold, B domain"/>
    <property type="match status" value="1"/>
</dbReference>
<dbReference type="Gene3D" id="3.30.200.20">
    <property type="entry name" value="Phosphorylase Kinase, domain 1"/>
    <property type="match status" value="1"/>
</dbReference>
<comment type="similarity">
    <text evidence="2 11">Belongs to the SAICAR synthetase family.</text>
</comment>
<dbReference type="GO" id="GO:0009236">
    <property type="term" value="P:cobalamin biosynthetic process"/>
    <property type="evidence" value="ECO:0007669"/>
    <property type="project" value="InterPro"/>
</dbReference>
<dbReference type="InterPro" id="IPR001636">
    <property type="entry name" value="SAICAR_synth"/>
</dbReference>
<dbReference type="NCBIfam" id="TIGR00081">
    <property type="entry name" value="purC"/>
    <property type="match status" value="1"/>
</dbReference>
<protein>
    <recommendedName>
        <fullName evidence="4 11">Phosphoribosylaminoimidazole-succinocarboxamide synthase</fullName>
        <ecNumber evidence="3 11">6.3.2.6</ecNumber>
    </recommendedName>
    <alternativeName>
        <fullName evidence="9 11">SAICAR synthetase</fullName>
    </alternativeName>
</protein>
<dbReference type="EC" id="6.3.2.6" evidence="3 11"/>
<dbReference type="InterPro" id="IPR050089">
    <property type="entry name" value="SAICAR_synthetase"/>
</dbReference>
<evidence type="ECO:0000256" key="10">
    <source>
        <dbReference type="ARBA" id="ARBA00048475"/>
    </source>
</evidence>
<feature type="domain" description="SAICAR synthetase/ADE2 N-terminal" evidence="12">
    <location>
        <begin position="8"/>
        <end position="233"/>
    </location>
</feature>
<accession>A0A0L6W0J7</accession>
<evidence type="ECO:0000313" key="14">
    <source>
        <dbReference type="Proteomes" id="UP000037175"/>
    </source>
</evidence>
<dbReference type="GO" id="GO:0004639">
    <property type="term" value="F:phosphoribosylaminoimidazolesuccinocarboxamide synthase activity"/>
    <property type="evidence" value="ECO:0007669"/>
    <property type="project" value="UniProtKB-UniRule"/>
</dbReference>
<dbReference type="AlphaFoldDB" id="A0A0L6W0J7"/>
<evidence type="ECO:0000256" key="8">
    <source>
        <dbReference type="ARBA" id="ARBA00022840"/>
    </source>
</evidence>
<evidence type="ECO:0000256" key="5">
    <source>
        <dbReference type="ARBA" id="ARBA00022598"/>
    </source>
</evidence>
<dbReference type="HAMAP" id="MF_00137">
    <property type="entry name" value="SAICAR_synth"/>
    <property type="match status" value="1"/>
</dbReference>
<keyword evidence="6 11" id="KW-0547">Nucleotide-binding</keyword>
<dbReference type="Proteomes" id="UP000037175">
    <property type="component" value="Unassembled WGS sequence"/>
</dbReference>
<comment type="caution">
    <text evidence="13">The sequence shown here is derived from an EMBL/GenBank/DDBJ whole genome shotgun (WGS) entry which is preliminary data.</text>
</comment>
<evidence type="ECO:0000256" key="4">
    <source>
        <dbReference type="ARBA" id="ARBA00016460"/>
    </source>
</evidence>
<keyword evidence="7 11" id="KW-0658">Purine biosynthesis</keyword>
<dbReference type="EMBL" id="LGTE01000017">
    <property type="protein sequence ID" value="KNZ69055.1"/>
    <property type="molecule type" value="Genomic_DNA"/>
</dbReference>
<comment type="catalytic activity">
    <reaction evidence="10 11">
        <text>5-amino-1-(5-phospho-D-ribosyl)imidazole-4-carboxylate + L-aspartate + ATP = (2S)-2-[5-amino-1-(5-phospho-beta-D-ribosyl)imidazole-4-carboxamido]succinate + ADP + phosphate + 2 H(+)</text>
        <dbReference type="Rhea" id="RHEA:22628"/>
        <dbReference type="ChEBI" id="CHEBI:15378"/>
        <dbReference type="ChEBI" id="CHEBI:29991"/>
        <dbReference type="ChEBI" id="CHEBI:30616"/>
        <dbReference type="ChEBI" id="CHEBI:43474"/>
        <dbReference type="ChEBI" id="CHEBI:58443"/>
        <dbReference type="ChEBI" id="CHEBI:77657"/>
        <dbReference type="ChEBI" id="CHEBI:456216"/>
        <dbReference type="EC" id="6.3.2.6"/>
    </reaction>
</comment>
<dbReference type="InterPro" id="IPR018236">
    <property type="entry name" value="SAICAR_synthetase_CS"/>
</dbReference>
<keyword evidence="5 11" id="KW-0436">Ligase</keyword>